<reference evidence="1 2" key="1">
    <citation type="submission" date="2018-10" db="EMBL/GenBank/DDBJ databases">
        <title>A high-quality apple genome assembly.</title>
        <authorList>
            <person name="Hu J."/>
        </authorList>
    </citation>
    <scope>NUCLEOTIDE SEQUENCE [LARGE SCALE GENOMIC DNA]</scope>
    <source>
        <strain evidence="2">cv. HFTH1</strain>
        <tissue evidence="1">Young leaf</tissue>
    </source>
</reference>
<comment type="caution">
    <text evidence="1">The sequence shown here is derived from an EMBL/GenBank/DDBJ whole genome shotgun (WGS) entry which is preliminary data.</text>
</comment>
<evidence type="ECO:0000313" key="2">
    <source>
        <dbReference type="Proteomes" id="UP000290289"/>
    </source>
</evidence>
<dbReference type="Proteomes" id="UP000290289">
    <property type="component" value="Chromosome 1"/>
</dbReference>
<organism evidence="1 2">
    <name type="scientific">Malus domestica</name>
    <name type="common">Apple</name>
    <name type="synonym">Pyrus malus</name>
    <dbReference type="NCBI Taxonomy" id="3750"/>
    <lineage>
        <taxon>Eukaryota</taxon>
        <taxon>Viridiplantae</taxon>
        <taxon>Streptophyta</taxon>
        <taxon>Embryophyta</taxon>
        <taxon>Tracheophyta</taxon>
        <taxon>Spermatophyta</taxon>
        <taxon>Magnoliopsida</taxon>
        <taxon>eudicotyledons</taxon>
        <taxon>Gunneridae</taxon>
        <taxon>Pentapetalae</taxon>
        <taxon>rosids</taxon>
        <taxon>fabids</taxon>
        <taxon>Rosales</taxon>
        <taxon>Rosaceae</taxon>
        <taxon>Amygdaloideae</taxon>
        <taxon>Maleae</taxon>
        <taxon>Malus</taxon>
    </lineage>
</organism>
<accession>A0A498KLG0</accession>
<proteinExistence type="predicted"/>
<protein>
    <recommendedName>
        <fullName evidence="3">Pyruvate kinase C-terminal domain-containing protein</fullName>
    </recommendedName>
</protein>
<dbReference type="STRING" id="3750.A0A498KLG0"/>
<evidence type="ECO:0000313" key="1">
    <source>
        <dbReference type="EMBL" id="RXI08327.1"/>
    </source>
</evidence>
<sequence length="54" mass="6115">MEFTEDSETSFSNALTVLKEQGLVKAGEEVALVQSGRQPIWRLQSTHKIQVRKI</sequence>
<keyword evidence="2" id="KW-1185">Reference proteome</keyword>
<gene>
    <name evidence="1" type="ORF">DVH24_022471</name>
</gene>
<dbReference type="EMBL" id="RDQH01000327">
    <property type="protein sequence ID" value="RXI08327.1"/>
    <property type="molecule type" value="Genomic_DNA"/>
</dbReference>
<evidence type="ECO:0008006" key="3">
    <source>
        <dbReference type="Google" id="ProtNLM"/>
    </source>
</evidence>
<name>A0A498KLG0_MALDO</name>
<dbReference type="AlphaFoldDB" id="A0A498KLG0"/>